<dbReference type="Proteomes" id="UP000031258">
    <property type="component" value="Unassembled WGS sequence"/>
</dbReference>
<evidence type="ECO:0000313" key="2">
    <source>
        <dbReference type="EMBL" id="KIE04450.1"/>
    </source>
</evidence>
<gene>
    <name evidence="2" type="ORF">NF27_HS00370</name>
</gene>
<proteinExistence type="predicted"/>
<feature type="compositionally biased region" description="Polar residues" evidence="1">
    <location>
        <begin position="701"/>
        <end position="710"/>
    </location>
</feature>
<dbReference type="EMBL" id="JSWE01000186">
    <property type="protein sequence ID" value="KIE04450.1"/>
    <property type="molecule type" value="Genomic_DNA"/>
</dbReference>
<keyword evidence="3" id="KW-1185">Reference proteome</keyword>
<sequence length="710" mass="79038">MMKNPSNYERLQQNQEEIGQKIAAYINTPLKDIPKPKEIEFDLQSPNYSKLIEQLEENRDAGEGIKWTRNTLEDGSKVLIRDARNVNPAAPPPLDSPESYKIQFLNAARAAEEILNLELGKATSHEIQDIKDKVRITVKNFLDNNLGKDDIKKENTTLVGILKAAGIENAGKKISVAKDFGNLSDQHYHVTTITKQKDSQGKDSLVVESDAMLLGLTENQKLQYLAIKHAKRGENIELTIKGEQVNMDWYNNLAPHLKDLVHKHAGEIAEGNFVLPTQLRGELIGVRNAHSKTTYITPPLDELQTSTEPLVMKSRTLHAGTASFHGKQVSKEERQEIATENLRQLQSFVPQGRTTTINVLNSPANPTGIDSAIHEQVGKGQEKLKGNRATTPFNIWRLVSRNDNTGFEKILSDVGIISNSIGLLDIAKFLTTGKNEQAAREQLVRQKVEGYEPEALEALEHAINAKHLTTTSHLFRDPNNSNLALSTEMNAVAFSLLHGALNKPADLNKIPLSEVVVQCASGKDRTGLELTDQSFKATNEALQLKGKQGQQIENLKTQVKGGHTQFMASANGGTRGAHGIKKDTLAAFPQDPYKDNIEGLQQNTASHNKFKYEDREKQPLVTKIINKILDAVTKPFKTNKDEEITSPATEKPSIAKFSDISLKKFEEEKSKMKEDIKPQTHGEHPRPKWAEGVIERREQKSTVQSQPQRG</sequence>
<feature type="compositionally biased region" description="Basic and acidic residues" evidence="1">
    <location>
        <begin position="668"/>
        <end position="700"/>
    </location>
</feature>
<accession>A0A0C1QWT3</accession>
<feature type="region of interest" description="Disordered" evidence="1">
    <location>
        <begin position="668"/>
        <end position="710"/>
    </location>
</feature>
<protein>
    <submittedName>
        <fullName evidence="2">Uncharacterized protein</fullName>
    </submittedName>
</protein>
<evidence type="ECO:0000256" key="1">
    <source>
        <dbReference type="SAM" id="MobiDB-lite"/>
    </source>
</evidence>
<name>A0A0C1QWT3_9RICK</name>
<dbReference type="AlphaFoldDB" id="A0A0C1QWT3"/>
<organism evidence="2 3">
    <name type="scientific">Candidatus Jidaibacter acanthamoebae</name>
    <dbReference type="NCBI Taxonomy" id="86105"/>
    <lineage>
        <taxon>Bacteria</taxon>
        <taxon>Pseudomonadati</taxon>
        <taxon>Pseudomonadota</taxon>
        <taxon>Alphaproteobacteria</taxon>
        <taxon>Rickettsiales</taxon>
        <taxon>Candidatus Midichloriaceae</taxon>
        <taxon>Candidatus Jidaibacter</taxon>
    </lineage>
</organism>
<comment type="caution">
    <text evidence="2">The sequence shown here is derived from an EMBL/GenBank/DDBJ whole genome shotgun (WGS) entry which is preliminary data.</text>
</comment>
<evidence type="ECO:0000313" key="3">
    <source>
        <dbReference type="Proteomes" id="UP000031258"/>
    </source>
</evidence>
<reference evidence="2 3" key="1">
    <citation type="submission" date="2014-11" db="EMBL/GenBank/DDBJ databases">
        <title>A Rickettsiales Symbiont of Amoebae With Ancient Features.</title>
        <authorList>
            <person name="Schulz F."/>
            <person name="Martijn J."/>
            <person name="Wascher F."/>
            <person name="Kostanjsek R."/>
            <person name="Ettema T.J."/>
            <person name="Horn M."/>
        </authorList>
    </citation>
    <scope>NUCLEOTIDE SEQUENCE [LARGE SCALE GENOMIC DNA]</scope>
    <source>
        <strain evidence="2 3">UWC36</strain>
    </source>
</reference>